<dbReference type="RefSeq" id="WP_243391967.1">
    <property type="nucleotide sequence ID" value="NZ_OANS01000004.1"/>
</dbReference>
<keyword evidence="1" id="KW-0472">Membrane</keyword>
<dbReference type="AlphaFoldDB" id="A0A240E3B2"/>
<feature type="transmembrane region" description="Helical" evidence="1">
    <location>
        <begin position="63"/>
        <end position="81"/>
    </location>
</feature>
<reference evidence="3" key="1">
    <citation type="submission" date="2017-08" db="EMBL/GenBank/DDBJ databases">
        <authorList>
            <person name="Varghese N."/>
            <person name="Submissions S."/>
        </authorList>
    </citation>
    <scope>NUCLEOTIDE SEQUENCE [LARGE SCALE GENOMIC DNA]</scope>
    <source>
        <strain evidence="3">AP-Melu-1000-B4</strain>
    </source>
</reference>
<evidence type="ECO:0000313" key="3">
    <source>
        <dbReference type="Proteomes" id="UP000218069"/>
    </source>
</evidence>
<dbReference type="EMBL" id="OANS01000004">
    <property type="protein sequence ID" value="SNX29414.1"/>
    <property type="molecule type" value="Genomic_DNA"/>
</dbReference>
<feature type="transmembrane region" description="Helical" evidence="1">
    <location>
        <begin position="106"/>
        <end position="125"/>
    </location>
</feature>
<organism evidence="2 3">
    <name type="scientific">Polynucleobacter meluiroseus</name>
    <dbReference type="NCBI Taxonomy" id="1938814"/>
    <lineage>
        <taxon>Bacteria</taxon>
        <taxon>Pseudomonadati</taxon>
        <taxon>Pseudomonadota</taxon>
        <taxon>Betaproteobacteria</taxon>
        <taxon>Burkholderiales</taxon>
        <taxon>Burkholderiaceae</taxon>
        <taxon>Polynucleobacter</taxon>
    </lineage>
</organism>
<keyword evidence="1" id="KW-0812">Transmembrane</keyword>
<keyword evidence="3" id="KW-1185">Reference proteome</keyword>
<keyword evidence="1" id="KW-1133">Transmembrane helix</keyword>
<protein>
    <recommendedName>
        <fullName evidence="4">Mercuric transport protein MerT</fullName>
    </recommendedName>
</protein>
<name>A0A240E3B2_9BURK</name>
<dbReference type="Proteomes" id="UP000218069">
    <property type="component" value="Unassembled WGS sequence"/>
</dbReference>
<evidence type="ECO:0008006" key="4">
    <source>
        <dbReference type="Google" id="ProtNLM"/>
    </source>
</evidence>
<gene>
    <name evidence="2" type="ORF">SAMN06295945_1791</name>
</gene>
<proteinExistence type="predicted"/>
<evidence type="ECO:0000313" key="2">
    <source>
        <dbReference type="EMBL" id="SNX29414.1"/>
    </source>
</evidence>
<sequence>MIREKMIAPKSNLLTSVATLFASSSTLICCAIPALLVALGAGATLSTFISIFPKIVWISEHKVEVFIFAGVMLSISGYMQWRGRFAPCPTDPVLRDACMRTRKASLIVYSLSLLLYLTGGWFAFVQPLISS</sequence>
<evidence type="ECO:0000256" key="1">
    <source>
        <dbReference type="SAM" id="Phobius"/>
    </source>
</evidence>
<accession>A0A240E3B2</accession>